<dbReference type="RefSeq" id="WP_123792784.1">
    <property type="nucleotide sequence ID" value="NZ_RKQK01000002.1"/>
</dbReference>
<comment type="caution">
    <text evidence="1">The sequence shown here is derived from an EMBL/GenBank/DDBJ whole genome shotgun (WGS) entry which is preliminary data.</text>
</comment>
<dbReference type="Proteomes" id="UP000269689">
    <property type="component" value="Unassembled WGS sequence"/>
</dbReference>
<protein>
    <submittedName>
        <fullName evidence="1">Uncharacterized protein DUF1788</fullName>
    </submittedName>
</protein>
<name>A0A3N4UQU0_9RHOB</name>
<dbReference type="OrthoDB" id="1093513at2"/>
<keyword evidence="2" id="KW-1185">Reference proteome</keyword>
<gene>
    <name evidence="1" type="ORF">EDD53_1733</name>
</gene>
<accession>A0A3N4UQU0</accession>
<dbReference type="AlphaFoldDB" id="A0A3N4UQU0"/>
<dbReference type="Pfam" id="PF08747">
    <property type="entry name" value="BrxB"/>
    <property type="match status" value="1"/>
</dbReference>
<proteinExistence type="predicted"/>
<sequence length="199" mass="22575">MKTELNRKERAEHLFHVITSKRFLSKQGFSEVPFFIYPFPALEGMSMDLDRANLVTQIQNAGVKVLDISLYDLALEVLSDRGILEQVIEIEAESDKDEIMELLQGVLDPKEHFAPKIEGLISTHDHDVVFLSGIGEIYPFLRANLILENLQSTIKDKPLVVFFPGKYTASVGGMTALHLFGAVPPQRYYRAFDIMNYEV</sequence>
<organism evidence="1 2">
    <name type="scientific">Pacificibacter maritimus</name>
    <dbReference type="NCBI Taxonomy" id="762213"/>
    <lineage>
        <taxon>Bacteria</taxon>
        <taxon>Pseudomonadati</taxon>
        <taxon>Pseudomonadota</taxon>
        <taxon>Alphaproteobacteria</taxon>
        <taxon>Rhodobacterales</taxon>
        <taxon>Roseobacteraceae</taxon>
        <taxon>Pacificibacter</taxon>
    </lineage>
</organism>
<dbReference type="EMBL" id="RKQK01000002">
    <property type="protein sequence ID" value="RPE67327.1"/>
    <property type="molecule type" value="Genomic_DNA"/>
</dbReference>
<evidence type="ECO:0000313" key="1">
    <source>
        <dbReference type="EMBL" id="RPE67327.1"/>
    </source>
</evidence>
<evidence type="ECO:0000313" key="2">
    <source>
        <dbReference type="Proteomes" id="UP000269689"/>
    </source>
</evidence>
<dbReference type="InterPro" id="IPR014858">
    <property type="entry name" value="BrxB"/>
</dbReference>
<reference evidence="1 2" key="1">
    <citation type="submission" date="2018-11" db="EMBL/GenBank/DDBJ databases">
        <title>Genomic Encyclopedia of Type Strains, Phase IV (KMG-IV): sequencing the most valuable type-strain genomes for metagenomic binning, comparative biology and taxonomic classification.</title>
        <authorList>
            <person name="Goeker M."/>
        </authorList>
    </citation>
    <scope>NUCLEOTIDE SEQUENCE [LARGE SCALE GENOMIC DNA]</scope>
    <source>
        <strain evidence="1 2">DSM 104731</strain>
    </source>
</reference>